<proteinExistence type="predicted"/>
<dbReference type="AlphaFoldDB" id="A0A146MG39"/>
<accession>A0A146MG39</accession>
<evidence type="ECO:0000313" key="1">
    <source>
        <dbReference type="EMBL" id="JAQ18648.1"/>
    </source>
</evidence>
<name>A0A146MG39_SCHMA</name>
<protein>
    <submittedName>
        <fullName evidence="1">Uncharacterized protein</fullName>
    </submittedName>
</protein>
<organism evidence="1">
    <name type="scientific">Schistosoma mansoni</name>
    <name type="common">Blood fluke</name>
    <dbReference type="NCBI Taxonomy" id="6183"/>
    <lineage>
        <taxon>Eukaryota</taxon>
        <taxon>Metazoa</taxon>
        <taxon>Spiralia</taxon>
        <taxon>Lophotrochozoa</taxon>
        <taxon>Platyhelminthes</taxon>
        <taxon>Trematoda</taxon>
        <taxon>Digenea</taxon>
        <taxon>Strigeidida</taxon>
        <taxon>Schistosomatoidea</taxon>
        <taxon>Schistosomatidae</taxon>
        <taxon>Schistosoma</taxon>
    </lineage>
</organism>
<gene>
    <name evidence="1" type="ORF">c17885_g1_i1</name>
</gene>
<reference evidence="1" key="1">
    <citation type="journal article" date="2015" name="PLoS Negl. Trop. Dis.">
        <title>Schistosoma mansoni Egg, Adult Male and Female Comparative Gene Expression Analysis and Identification of Novel Genes by RNA-Seq.</title>
        <authorList>
            <person name="Anderson L."/>
            <person name="Amaral M.S."/>
            <person name="Beckedorff F."/>
            <person name="Silva L.F."/>
            <person name="Dazzani B."/>
            <person name="Oliveira K.C."/>
            <person name="Almeida G.T."/>
            <person name="Gomes M.R."/>
            <person name="Pires D.S."/>
            <person name="Setubal J.C."/>
            <person name="DeMarco R."/>
            <person name="Verjovski-Almeida S."/>
        </authorList>
    </citation>
    <scope>NUCLEOTIDE SEQUENCE</scope>
    <source>
        <strain evidence="1">BH</strain>
    </source>
</reference>
<dbReference type="EMBL" id="GDQY01000207">
    <property type="protein sequence ID" value="JAQ18648.1"/>
    <property type="molecule type" value="Transcribed_RNA"/>
</dbReference>
<sequence length="77" mass="8528">MLLSYDFNIKFQSTNTICQADALSLLIGVQHSGSEYINIASTAVDPEIRSIVVDTIRNTLVSSDEVREETLRDPALQ</sequence>